<dbReference type="Pfam" id="PF04434">
    <property type="entry name" value="SWIM"/>
    <property type="match status" value="1"/>
</dbReference>
<reference evidence="6" key="1">
    <citation type="submission" date="2024-03" db="EMBL/GenBank/DDBJ databases">
        <title>WGS assembly of Saponaria officinalis var. Norfolk2.</title>
        <authorList>
            <person name="Jenkins J."/>
            <person name="Shu S."/>
            <person name="Grimwood J."/>
            <person name="Barry K."/>
            <person name="Goodstein D."/>
            <person name="Schmutz J."/>
            <person name="Leebens-Mack J."/>
            <person name="Osbourn A."/>
        </authorList>
    </citation>
    <scope>NUCLEOTIDE SEQUENCE [LARGE SCALE GENOMIC DNA]</scope>
    <source>
        <strain evidence="6">JIC</strain>
    </source>
</reference>
<name>A0AAW1HZ23_SAPOF</name>
<dbReference type="PANTHER" id="PTHR47718:SF18">
    <property type="entry name" value="PROTEIN FAR1-RELATED SEQUENCE 5-LIKE"/>
    <property type="match status" value="1"/>
</dbReference>
<dbReference type="InterPro" id="IPR006564">
    <property type="entry name" value="Znf_PMZ"/>
</dbReference>
<accession>A0AAW1HZ23</accession>
<keyword evidence="1" id="KW-0479">Metal-binding</keyword>
<protein>
    <recommendedName>
        <fullName evidence="5">SWIM-type domain-containing protein</fullName>
    </recommendedName>
</protein>
<proteinExistence type="predicted"/>
<dbReference type="PANTHER" id="PTHR47718">
    <property type="entry name" value="OS01G0519700 PROTEIN"/>
    <property type="match status" value="1"/>
</dbReference>
<evidence type="ECO:0000256" key="1">
    <source>
        <dbReference type="ARBA" id="ARBA00022723"/>
    </source>
</evidence>
<sequence>MIPFQESVEFKATIMSCGVGGFTREQDVEITDVDDAGTGKTFKVFYNISTTNANCTCKIFERKGLLCRHILWVYSGKGVRSIPKRYILSRWTKNVLILDRNVVDDNDFVNSNQTNLSKVWSEFHETVNLLKTVPDVHMEELSTLLVQLWEKICPQAKPLTKDQEMKMLLGCSASSDITILPPTKSNNKGSGKRLRSTKAQCIEKAEKPKRLCAYCK</sequence>
<dbReference type="SMART" id="SM00575">
    <property type="entry name" value="ZnF_PMZ"/>
    <property type="match status" value="1"/>
</dbReference>
<dbReference type="EMBL" id="JBDFQZ010000010">
    <property type="protein sequence ID" value="KAK9681597.1"/>
    <property type="molecule type" value="Genomic_DNA"/>
</dbReference>
<feature type="domain" description="SWIM-type" evidence="5">
    <location>
        <begin position="42"/>
        <end position="78"/>
    </location>
</feature>
<evidence type="ECO:0000256" key="3">
    <source>
        <dbReference type="ARBA" id="ARBA00022833"/>
    </source>
</evidence>
<evidence type="ECO:0000313" key="6">
    <source>
        <dbReference type="EMBL" id="KAK9681597.1"/>
    </source>
</evidence>
<organism evidence="6 7">
    <name type="scientific">Saponaria officinalis</name>
    <name type="common">Common soapwort</name>
    <name type="synonym">Lychnis saponaria</name>
    <dbReference type="NCBI Taxonomy" id="3572"/>
    <lineage>
        <taxon>Eukaryota</taxon>
        <taxon>Viridiplantae</taxon>
        <taxon>Streptophyta</taxon>
        <taxon>Embryophyta</taxon>
        <taxon>Tracheophyta</taxon>
        <taxon>Spermatophyta</taxon>
        <taxon>Magnoliopsida</taxon>
        <taxon>eudicotyledons</taxon>
        <taxon>Gunneridae</taxon>
        <taxon>Pentapetalae</taxon>
        <taxon>Caryophyllales</taxon>
        <taxon>Caryophyllaceae</taxon>
        <taxon>Caryophylleae</taxon>
        <taxon>Saponaria</taxon>
    </lineage>
</organism>
<dbReference type="InterPro" id="IPR007527">
    <property type="entry name" value="Znf_SWIM"/>
</dbReference>
<keyword evidence="3" id="KW-0862">Zinc</keyword>
<evidence type="ECO:0000313" key="7">
    <source>
        <dbReference type="Proteomes" id="UP001443914"/>
    </source>
</evidence>
<gene>
    <name evidence="6" type="ORF">RND81_10G013800</name>
</gene>
<dbReference type="PROSITE" id="PS50966">
    <property type="entry name" value="ZF_SWIM"/>
    <property type="match status" value="1"/>
</dbReference>
<dbReference type="Proteomes" id="UP001443914">
    <property type="component" value="Unassembled WGS sequence"/>
</dbReference>
<comment type="caution">
    <text evidence="6">The sequence shown here is derived from an EMBL/GenBank/DDBJ whole genome shotgun (WGS) entry which is preliminary data.</text>
</comment>
<evidence type="ECO:0000256" key="2">
    <source>
        <dbReference type="ARBA" id="ARBA00022771"/>
    </source>
</evidence>
<keyword evidence="2 4" id="KW-0863">Zinc-finger</keyword>
<evidence type="ECO:0000256" key="4">
    <source>
        <dbReference type="PROSITE-ProRule" id="PRU00325"/>
    </source>
</evidence>
<dbReference type="AlphaFoldDB" id="A0AAW1HZ23"/>
<evidence type="ECO:0000259" key="5">
    <source>
        <dbReference type="PROSITE" id="PS50966"/>
    </source>
</evidence>
<keyword evidence="7" id="KW-1185">Reference proteome</keyword>
<dbReference type="GO" id="GO:0008270">
    <property type="term" value="F:zinc ion binding"/>
    <property type="evidence" value="ECO:0007669"/>
    <property type="project" value="UniProtKB-KW"/>
</dbReference>